<feature type="transmembrane region" description="Helical" evidence="9">
    <location>
        <begin position="241"/>
        <end position="262"/>
    </location>
</feature>
<feature type="transmembrane region" description="Helical" evidence="9">
    <location>
        <begin position="927"/>
        <end position="945"/>
    </location>
</feature>
<dbReference type="FunFam" id="1.20.1560.10:FF:000013">
    <property type="entry name" value="ABC transporter C family member 2"/>
    <property type="match status" value="1"/>
</dbReference>
<feature type="transmembrane region" description="Helical" evidence="9">
    <location>
        <begin position="426"/>
        <end position="450"/>
    </location>
</feature>
<keyword evidence="5" id="KW-0547">Nucleotide-binding</keyword>
<dbReference type="CDD" id="cd03250">
    <property type="entry name" value="ABCC_MRP_domain1"/>
    <property type="match status" value="1"/>
</dbReference>
<dbReference type="InterPro" id="IPR050173">
    <property type="entry name" value="ABC_transporter_C-like"/>
</dbReference>
<feature type="transmembrane region" description="Helical" evidence="9">
    <location>
        <begin position="1043"/>
        <end position="1072"/>
    </location>
</feature>
<feature type="transmembrane region" description="Helical" evidence="9">
    <location>
        <begin position="853"/>
        <end position="878"/>
    </location>
</feature>
<dbReference type="Gene3D" id="1.20.1560.10">
    <property type="entry name" value="ABC transporter type 1, transmembrane domain"/>
    <property type="match status" value="2"/>
</dbReference>
<gene>
    <name evidence="12" type="ORF">RF11_02207</name>
</gene>
<dbReference type="SUPFAM" id="SSF52540">
    <property type="entry name" value="P-loop containing nucleoside triphosphate hydrolases"/>
    <property type="match status" value="1"/>
</dbReference>
<keyword evidence="6" id="KW-0067">ATP-binding</keyword>
<evidence type="ECO:0000256" key="2">
    <source>
        <dbReference type="ARBA" id="ARBA00022448"/>
    </source>
</evidence>
<dbReference type="OMA" id="CMVPDGL"/>
<feature type="transmembrane region" description="Helical" evidence="9">
    <location>
        <begin position="319"/>
        <end position="341"/>
    </location>
</feature>
<evidence type="ECO:0000259" key="10">
    <source>
        <dbReference type="PROSITE" id="PS50893"/>
    </source>
</evidence>
<dbReference type="PANTHER" id="PTHR24223:SF443">
    <property type="entry name" value="MULTIDRUG-RESISTANCE LIKE PROTEIN 1, ISOFORM I"/>
    <property type="match status" value="1"/>
</dbReference>
<keyword evidence="7 9" id="KW-1133">Transmembrane helix</keyword>
<dbReference type="EMBL" id="JWZT01004669">
    <property type="protein sequence ID" value="KII63398.1"/>
    <property type="molecule type" value="Genomic_DNA"/>
</dbReference>
<evidence type="ECO:0000256" key="1">
    <source>
        <dbReference type="ARBA" id="ARBA00004128"/>
    </source>
</evidence>
<evidence type="ECO:0000313" key="13">
    <source>
        <dbReference type="Proteomes" id="UP000031668"/>
    </source>
</evidence>
<evidence type="ECO:0000256" key="5">
    <source>
        <dbReference type="ARBA" id="ARBA00022741"/>
    </source>
</evidence>
<comment type="subcellular location">
    <subcellularLocation>
        <location evidence="1">Vacuole membrane</location>
        <topology evidence="1">Multi-pass membrane protein</topology>
    </subcellularLocation>
</comment>
<sequence length="1186" mass="135486">MSIAENYFLLALTDFDPNNYKDLHLPKKGLRYPDVSTLIPINKGEVFEIVETGKVDWWIKARKVFPNVESSFEALVPSSLFVPINHYQDMNFENITEGDKEILFPEIDESKVKYFPLFTDFYQTFVTLRKNPINQSSFISRIFYSWLWSYISLGFRRYLVLGDLWTPTSSKKTTRRKASFLQSFAPVEGTKSPLFTRFLFHNKAKFCMAIVCKFFQDILKFLSPFLIRIFIQYAEDKDRKIWFGILLCMILFFSRSLECLLLNKYFEYVNLLGIDFRCLLSSLVFEKIFTARSDCLRKYPQSFQTNLVSVDSYRVQEGVIFMIMIGSCILQIILCFLYLYFILGLAFLSGIGVIIVFIPVNIVFARMSKSIEVQQMKLKDDRINLITSVIDGIRMVKMYSWEKPFHILISKIRRNELIQLSKLKGLFSVIESCLMIVPSLITLVIFFTFIHLHESIGASVAFESMAIFSILRLPLSFLPDSLKTVFFARVSYARIQEYIAFHDKPFQKNYQVSHKIDYQASVTVSNASFKIGDEAEPYIQDINMKISSRGLHIIVGENGSGKTKLLESLLNETILVSGEVKICGKICYVPQSPWIKNESLRKNILDGYPFEASKYDEIVTLCELGRDFKKFKNGDQEDAGEKGVNLSGGQKQRISLARALYSNSDIYLLDDPLSAVDRRVCKRLFQRIFSKEGYLKSKLQVFITHDDQFLPYADCIYLMRDGTISNSGTFDELLEKDSYFETFTPQVKLEGYNFSGKYSIKKQVSIDSVMSFHGDEEDAEGPTILEDDVIMKGHVKKNIYGQYIMSQSLVMFILFLTFIIFYFCNNLIGNILIAKYTAGKIHKNNSSEFFVLYSLTTVGQCLSVLIFSAFQITGIYMASGSVHSKLLSNLLNSSITYHQATPIGRILVAFTAEMSVIDANLPRSIKVFMFLFFTIFISIVGISIFIPYLLLGIAILVAIYLLIQTFYIKSSRQIQRLESLSRAPIVSLLVDVLNGLFIIKSNNKHIEYIKKFDELIDNNSVPGKMNIYCQRWLGVRLELLGNILVLSVALSIIIKAAIGGISSGIVGLLLFISTSIAQSASYLIKYFCEVENNIISLERISNFYNSKKEIDNKSLASLNSTWPENGKITFTNYSCKYQHTLPNVLTDIDFKIEPKQKATIFLIPGCGGGKIGMRKIISDIKSFQDD</sequence>
<dbReference type="Pfam" id="PF00005">
    <property type="entry name" value="ABC_tran"/>
    <property type="match status" value="1"/>
</dbReference>
<evidence type="ECO:0000259" key="11">
    <source>
        <dbReference type="PROSITE" id="PS50929"/>
    </source>
</evidence>
<dbReference type="InterPro" id="IPR027417">
    <property type="entry name" value="P-loop_NTPase"/>
</dbReference>
<name>A0A0C2IDI0_THEKT</name>
<dbReference type="OrthoDB" id="5979154at2759"/>
<dbReference type="GO" id="GO:0016887">
    <property type="term" value="F:ATP hydrolysis activity"/>
    <property type="evidence" value="ECO:0007669"/>
    <property type="project" value="InterPro"/>
</dbReference>
<dbReference type="GO" id="GO:0005774">
    <property type="term" value="C:vacuolar membrane"/>
    <property type="evidence" value="ECO:0007669"/>
    <property type="project" value="UniProtKB-SubCell"/>
</dbReference>
<evidence type="ECO:0000256" key="4">
    <source>
        <dbReference type="ARBA" id="ARBA00022737"/>
    </source>
</evidence>
<keyword evidence="2" id="KW-0813">Transport</keyword>
<dbReference type="GO" id="GO:0005524">
    <property type="term" value="F:ATP binding"/>
    <property type="evidence" value="ECO:0007669"/>
    <property type="project" value="UniProtKB-KW"/>
</dbReference>
<keyword evidence="13" id="KW-1185">Reference proteome</keyword>
<keyword evidence="8 9" id="KW-0472">Membrane</keyword>
<evidence type="ECO:0000256" key="3">
    <source>
        <dbReference type="ARBA" id="ARBA00022692"/>
    </source>
</evidence>
<evidence type="ECO:0000256" key="8">
    <source>
        <dbReference type="ARBA" id="ARBA00023136"/>
    </source>
</evidence>
<evidence type="ECO:0000256" key="9">
    <source>
        <dbReference type="SAM" id="Phobius"/>
    </source>
</evidence>
<dbReference type="AlphaFoldDB" id="A0A0C2IDI0"/>
<dbReference type="PROSITE" id="PS50929">
    <property type="entry name" value="ABC_TM1F"/>
    <property type="match status" value="2"/>
</dbReference>
<dbReference type="SUPFAM" id="SSF90123">
    <property type="entry name" value="ABC transporter transmembrane region"/>
    <property type="match status" value="2"/>
</dbReference>
<evidence type="ECO:0000256" key="7">
    <source>
        <dbReference type="ARBA" id="ARBA00022989"/>
    </source>
</evidence>
<dbReference type="PANTHER" id="PTHR24223">
    <property type="entry name" value="ATP-BINDING CASSETTE SUB-FAMILY C"/>
    <property type="match status" value="1"/>
</dbReference>
<dbReference type="InterPro" id="IPR044726">
    <property type="entry name" value="ABCC_6TM_D2"/>
</dbReference>
<feature type="domain" description="ABC transmembrane type-1" evidence="11">
    <location>
        <begin position="209"/>
        <end position="482"/>
    </location>
</feature>
<dbReference type="PROSITE" id="PS00211">
    <property type="entry name" value="ABC_TRANSPORTER_1"/>
    <property type="match status" value="1"/>
</dbReference>
<organism evidence="12 13">
    <name type="scientific">Thelohanellus kitauei</name>
    <name type="common">Myxosporean</name>
    <dbReference type="NCBI Taxonomy" id="669202"/>
    <lineage>
        <taxon>Eukaryota</taxon>
        <taxon>Metazoa</taxon>
        <taxon>Cnidaria</taxon>
        <taxon>Myxozoa</taxon>
        <taxon>Myxosporea</taxon>
        <taxon>Bivalvulida</taxon>
        <taxon>Platysporina</taxon>
        <taxon>Myxobolidae</taxon>
        <taxon>Thelohanellus</taxon>
    </lineage>
</organism>
<evidence type="ECO:0000256" key="6">
    <source>
        <dbReference type="ARBA" id="ARBA00022840"/>
    </source>
</evidence>
<dbReference type="SMART" id="SM00382">
    <property type="entry name" value="AAA"/>
    <property type="match status" value="1"/>
</dbReference>
<feature type="domain" description="ABC transmembrane type-1" evidence="11">
    <location>
        <begin position="809"/>
        <end position="1092"/>
    </location>
</feature>
<feature type="domain" description="ABC transporter" evidence="10">
    <location>
        <begin position="522"/>
        <end position="746"/>
    </location>
</feature>
<dbReference type="GO" id="GO:0140359">
    <property type="term" value="F:ABC-type transporter activity"/>
    <property type="evidence" value="ECO:0007669"/>
    <property type="project" value="InterPro"/>
</dbReference>
<dbReference type="CDD" id="cd18580">
    <property type="entry name" value="ABC_6TM_ABCC_D2"/>
    <property type="match status" value="1"/>
</dbReference>
<dbReference type="Gene3D" id="3.40.50.300">
    <property type="entry name" value="P-loop containing nucleotide triphosphate hydrolases"/>
    <property type="match status" value="1"/>
</dbReference>
<dbReference type="InterPro" id="IPR003593">
    <property type="entry name" value="AAA+_ATPase"/>
</dbReference>
<evidence type="ECO:0000313" key="12">
    <source>
        <dbReference type="EMBL" id="KII63398.1"/>
    </source>
</evidence>
<dbReference type="Proteomes" id="UP000031668">
    <property type="component" value="Unassembled WGS sequence"/>
</dbReference>
<feature type="transmembrane region" description="Helical" evidence="9">
    <location>
        <begin position="347"/>
        <end position="367"/>
    </location>
</feature>
<protein>
    <submittedName>
        <fullName evidence="12">Multidrug resistance-associated protein 1</fullName>
    </submittedName>
</protein>
<proteinExistence type="predicted"/>
<dbReference type="InterPro" id="IPR011527">
    <property type="entry name" value="ABC1_TM_dom"/>
</dbReference>
<feature type="transmembrane region" description="Helical" evidence="9">
    <location>
        <begin position="809"/>
        <end position="833"/>
    </location>
</feature>
<dbReference type="InterPro" id="IPR017871">
    <property type="entry name" value="ABC_transporter-like_CS"/>
</dbReference>
<dbReference type="PROSITE" id="PS50893">
    <property type="entry name" value="ABC_TRANSPORTER_2"/>
    <property type="match status" value="1"/>
</dbReference>
<reference evidence="12 13" key="1">
    <citation type="journal article" date="2014" name="Genome Biol. Evol.">
        <title>The genome of the myxosporean Thelohanellus kitauei shows adaptations to nutrient acquisition within its fish host.</title>
        <authorList>
            <person name="Yang Y."/>
            <person name="Xiong J."/>
            <person name="Zhou Z."/>
            <person name="Huo F."/>
            <person name="Miao W."/>
            <person name="Ran C."/>
            <person name="Liu Y."/>
            <person name="Zhang J."/>
            <person name="Feng J."/>
            <person name="Wang M."/>
            <person name="Wang M."/>
            <person name="Wang L."/>
            <person name="Yao B."/>
        </authorList>
    </citation>
    <scope>NUCLEOTIDE SEQUENCE [LARGE SCALE GENOMIC DNA]</scope>
    <source>
        <strain evidence="12">Wuqing</strain>
    </source>
</reference>
<comment type="caution">
    <text evidence="12">The sequence shown here is derived from an EMBL/GenBank/DDBJ whole genome shotgun (WGS) entry which is preliminary data.</text>
</comment>
<keyword evidence="3 9" id="KW-0812">Transmembrane</keyword>
<dbReference type="Pfam" id="PF00664">
    <property type="entry name" value="ABC_membrane"/>
    <property type="match status" value="2"/>
</dbReference>
<dbReference type="FunFam" id="3.40.50.300:FF:000997">
    <property type="entry name" value="Multidrug resistance-associated protein 1"/>
    <property type="match status" value="1"/>
</dbReference>
<keyword evidence="4" id="KW-0677">Repeat</keyword>
<accession>A0A0C2IDI0</accession>
<dbReference type="InterPro" id="IPR036640">
    <property type="entry name" value="ABC1_TM_sf"/>
</dbReference>
<dbReference type="InterPro" id="IPR003439">
    <property type="entry name" value="ABC_transporter-like_ATP-bd"/>
</dbReference>